<dbReference type="NCBIfam" id="TIGR01420">
    <property type="entry name" value="pilT_fam"/>
    <property type="match status" value="2"/>
</dbReference>
<dbReference type="SUPFAM" id="SSF52540">
    <property type="entry name" value="P-loop containing nucleoside triphosphate hydrolases"/>
    <property type="match status" value="2"/>
</dbReference>
<dbReference type="InterPro" id="IPR027417">
    <property type="entry name" value="P-loop_NTPase"/>
</dbReference>
<dbReference type="InterPro" id="IPR050921">
    <property type="entry name" value="T4SS_GSP_E_ATPase"/>
</dbReference>
<dbReference type="InterPro" id="IPR006321">
    <property type="entry name" value="PilT/PilU"/>
</dbReference>
<dbReference type="Gene3D" id="3.30.450.90">
    <property type="match status" value="2"/>
</dbReference>
<dbReference type="eggNOG" id="COG2805">
    <property type="taxonomic scope" value="Bacteria"/>
</dbReference>
<evidence type="ECO:0000256" key="1">
    <source>
        <dbReference type="ARBA" id="ARBA00006611"/>
    </source>
</evidence>
<dbReference type="OrthoDB" id="9804785at2"/>
<name>A0A017TH10_9BACT</name>
<organism evidence="3 4">
    <name type="scientific">Chondromyces apiculatus DSM 436</name>
    <dbReference type="NCBI Taxonomy" id="1192034"/>
    <lineage>
        <taxon>Bacteria</taxon>
        <taxon>Pseudomonadati</taxon>
        <taxon>Myxococcota</taxon>
        <taxon>Polyangia</taxon>
        <taxon>Polyangiales</taxon>
        <taxon>Polyangiaceae</taxon>
        <taxon>Chondromyces</taxon>
    </lineage>
</organism>
<dbReference type="AlphaFoldDB" id="A0A017TH10"/>
<feature type="domain" description="Bacterial type II secretion system protein E" evidence="2">
    <location>
        <begin position="211"/>
        <end position="225"/>
    </location>
</feature>
<dbReference type="InterPro" id="IPR001482">
    <property type="entry name" value="T2SS/T4SS_dom"/>
</dbReference>
<dbReference type="RefSeq" id="WP_081864476.1">
    <property type="nucleotide sequence ID" value="NZ_ASRX01000003.1"/>
</dbReference>
<evidence type="ECO:0000313" key="3">
    <source>
        <dbReference type="EMBL" id="EYF08533.1"/>
    </source>
</evidence>
<dbReference type="Proteomes" id="UP000019678">
    <property type="component" value="Unassembled WGS sequence"/>
</dbReference>
<dbReference type="PANTHER" id="PTHR30486">
    <property type="entry name" value="TWITCHING MOTILITY PROTEIN PILT"/>
    <property type="match status" value="1"/>
</dbReference>
<dbReference type="SMART" id="SM00382">
    <property type="entry name" value="AAA"/>
    <property type="match status" value="2"/>
</dbReference>
<protein>
    <submittedName>
        <fullName evidence="3">Twitching motility protein PilT</fullName>
    </submittedName>
</protein>
<dbReference type="InterPro" id="IPR003593">
    <property type="entry name" value="AAA+_ATPase"/>
</dbReference>
<evidence type="ECO:0000313" key="4">
    <source>
        <dbReference type="Proteomes" id="UP000019678"/>
    </source>
</evidence>
<feature type="domain" description="Bacterial type II secretion system protein E" evidence="2">
    <location>
        <begin position="584"/>
        <end position="598"/>
    </location>
</feature>
<comment type="similarity">
    <text evidence="1">Belongs to the GSP E family.</text>
</comment>
<reference evidence="3 4" key="1">
    <citation type="submission" date="2013-05" db="EMBL/GenBank/DDBJ databases">
        <title>Genome assembly of Chondromyces apiculatus DSM 436.</title>
        <authorList>
            <person name="Sharma G."/>
            <person name="Khatri I."/>
            <person name="Kaur C."/>
            <person name="Mayilraj S."/>
            <person name="Subramanian S."/>
        </authorList>
    </citation>
    <scope>NUCLEOTIDE SEQUENCE [LARGE SCALE GENOMIC DNA]</scope>
    <source>
        <strain evidence="3 4">DSM 436</strain>
    </source>
</reference>
<dbReference type="Gene3D" id="3.40.50.300">
    <property type="entry name" value="P-loop containing nucleotide triphosphate hydrolases"/>
    <property type="match status" value="2"/>
</dbReference>
<sequence length="751" mass="81023">MASDSALAAPSSAAVYIPGPMDTLLAEMMAAGASDLFLAEGRSPTWRVDGEVTVTLHPPTTAEDLGRFMASVLRPSQREAFERTGDLDVGRTIPELGRFRMHFHVQRGMVGVVVRAVPSGQLSFERLGLPEVLKTFADTPRGLVLVTGGTGSGKSTTLAAMVHHINSTYSKHVVTLEDPIEFVHEDLLSLVTQREIGSDTRDFAVGLRHVVRESPDVIVVGEMRDPETMAVALSAALTGHLVLSSVHTVDAAQTLQRILGYFPEHQREQVCMDLSMCLVGIAAQRLLPRADGEGRVVAVEVLTATPAMRRLIRERRVEEVPDLMAGAGGGAGGMETFNRALLRLYHEGSITFETGAAYAQNADEFRMNAQGMERGAVLSVEHDLGGDRAPVDMQGLLAAALRGGASDLHLIAGRPPLLRVGGMLRPIEGTEPLTAPVARRLVLSLLSHAQRERFDLEREIDFALTVTGGSRFRVNAHYQRGTAAASIRLIPGVIPEIESLGLPRGVRELANREQGLVLVTGPTGSGKSTTLAALVDVINRSRACHIITLEDPIEFVHENRVATVEQREIGADTKSFAAALKNILRQDPDVILVGELRDPETIAAALTAAETGHLVFGTLHANDAPQTVDRIIDVFPPHQQPQIRVQLASELLAVVAQRLLPRASGEGRVGVFEVMVATTAVRTQIREGKGHLLLQTLETSRRDGMITFERSLADLVQTRQVTMEEALRLARSRGSLEAQLKADAGFGVTRG</sequence>
<evidence type="ECO:0000259" key="2">
    <source>
        <dbReference type="PROSITE" id="PS00662"/>
    </source>
</evidence>
<dbReference type="EMBL" id="ASRX01000003">
    <property type="protein sequence ID" value="EYF08533.1"/>
    <property type="molecule type" value="Genomic_DNA"/>
</dbReference>
<dbReference type="STRING" id="1192034.CAP_4063"/>
<proteinExistence type="inferred from homology"/>
<dbReference type="GO" id="GO:0005524">
    <property type="term" value="F:ATP binding"/>
    <property type="evidence" value="ECO:0007669"/>
    <property type="project" value="InterPro"/>
</dbReference>
<dbReference type="PROSITE" id="PS00662">
    <property type="entry name" value="T2SP_E"/>
    <property type="match status" value="2"/>
</dbReference>
<accession>A0A017TH10</accession>
<keyword evidence="4" id="KW-1185">Reference proteome</keyword>
<dbReference type="CDD" id="cd01131">
    <property type="entry name" value="PilT"/>
    <property type="match status" value="2"/>
</dbReference>
<comment type="caution">
    <text evidence="3">The sequence shown here is derived from an EMBL/GenBank/DDBJ whole genome shotgun (WGS) entry which is preliminary data.</text>
</comment>
<gene>
    <name evidence="3" type="ORF">CAP_4063</name>
</gene>
<dbReference type="GO" id="GO:0016887">
    <property type="term" value="F:ATP hydrolysis activity"/>
    <property type="evidence" value="ECO:0007669"/>
    <property type="project" value="InterPro"/>
</dbReference>
<dbReference type="Pfam" id="PF00437">
    <property type="entry name" value="T2SSE"/>
    <property type="match status" value="2"/>
</dbReference>